<dbReference type="Proteomes" id="UP000219546">
    <property type="component" value="Unassembled WGS sequence"/>
</dbReference>
<evidence type="ECO:0000313" key="9">
    <source>
        <dbReference type="EMBL" id="SNX67917.1"/>
    </source>
</evidence>
<dbReference type="FunFam" id="1.20.58.220:FF:000004">
    <property type="entry name" value="Phosphate-specific transport system accessory protein PhoU"/>
    <property type="match status" value="1"/>
</dbReference>
<dbReference type="InterPro" id="IPR038078">
    <property type="entry name" value="PhoU-like_sf"/>
</dbReference>
<evidence type="ECO:0000256" key="4">
    <source>
        <dbReference type="ARBA" id="ARBA00022448"/>
    </source>
</evidence>
<dbReference type="EMBL" id="OAOP01000002">
    <property type="protein sequence ID" value="SNX67917.1"/>
    <property type="molecule type" value="Genomic_DNA"/>
</dbReference>
<dbReference type="RefSeq" id="WP_097157328.1">
    <property type="nucleotide sequence ID" value="NZ_JBEPMQ010000013.1"/>
</dbReference>
<evidence type="ECO:0000256" key="5">
    <source>
        <dbReference type="ARBA" id="ARBA00022490"/>
    </source>
</evidence>
<comment type="subunit">
    <text evidence="3 7">Homodimer.</text>
</comment>
<dbReference type="Pfam" id="PF01895">
    <property type="entry name" value="PhoU"/>
    <property type="match status" value="2"/>
</dbReference>
<dbReference type="NCBIfam" id="TIGR02135">
    <property type="entry name" value="phoU_full"/>
    <property type="match status" value="1"/>
</dbReference>
<comment type="function">
    <text evidence="7">Plays a role in the regulation of phosphate uptake.</text>
</comment>
<evidence type="ECO:0000256" key="7">
    <source>
        <dbReference type="PIRNR" id="PIRNR003107"/>
    </source>
</evidence>
<evidence type="ECO:0000256" key="6">
    <source>
        <dbReference type="ARBA" id="ARBA00022592"/>
    </source>
</evidence>
<organism evidence="9 10">
    <name type="scientific">Bacillus oleivorans</name>
    <dbReference type="NCBI Taxonomy" id="1448271"/>
    <lineage>
        <taxon>Bacteria</taxon>
        <taxon>Bacillati</taxon>
        <taxon>Bacillota</taxon>
        <taxon>Bacilli</taxon>
        <taxon>Bacillales</taxon>
        <taxon>Bacillaceae</taxon>
        <taxon>Bacillus</taxon>
    </lineage>
</organism>
<dbReference type="InterPro" id="IPR028366">
    <property type="entry name" value="PhoU"/>
</dbReference>
<name>A0A285CJZ8_9BACI</name>
<comment type="subcellular location">
    <subcellularLocation>
        <location evidence="1 7">Cytoplasm</location>
    </subcellularLocation>
</comment>
<protein>
    <recommendedName>
        <fullName evidence="7">Phosphate-specific transport system accessory protein PhoU</fullName>
    </recommendedName>
</protein>
<accession>A0A285CJZ8</accession>
<feature type="domain" description="PhoU" evidence="8">
    <location>
        <begin position="19"/>
        <end position="105"/>
    </location>
</feature>
<feature type="domain" description="PhoU" evidence="8">
    <location>
        <begin position="121"/>
        <end position="206"/>
    </location>
</feature>
<keyword evidence="6 7" id="KW-0592">Phosphate transport</keyword>
<evidence type="ECO:0000259" key="8">
    <source>
        <dbReference type="Pfam" id="PF01895"/>
    </source>
</evidence>
<dbReference type="PIRSF" id="PIRSF003107">
    <property type="entry name" value="PhoU"/>
    <property type="match status" value="1"/>
</dbReference>
<keyword evidence="5 7" id="KW-0963">Cytoplasm</keyword>
<dbReference type="Gene3D" id="1.20.58.220">
    <property type="entry name" value="Phosphate transport system protein phou homolog 2, domain 2"/>
    <property type="match status" value="1"/>
</dbReference>
<dbReference type="GO" id="GO:0045936">
    <property type="term" value="P:negative regulation of phosphate metabolic process"/>
    <property type="evidence" value="ECO:0007669"/>
    <property type="project" value="InterPro"/>
</dbReference>
<dbReference type="GO" id="GO:0005737">
    <property type="term" value="C:cytoplasm"/>
    <property type="evidence" value="ECO:0007669"/>
    <property type="project" value="UniProtKB-SubCell"/>
</dbReference>
<dbReference type="OrthoDB" id="9814256at2"/>
<dbReference type="PANTHER" id="PTHR42930:SF3">
    <property type="entry name" value="PHOSPHATE-SPECIFIC TRANSPORT SYSTEM ACCESSORY PROTEIN PHOU"/>
    <property type="match status" value="1"/>
</dbReference>
<dbReference type="SUPFAM" id="SSF109755">
    <property type="entry name" value="PhoU-like"/>
    <property type="match status" value="1"/>
</dbReference>
<comment type="similarity">
    <text evidence="2 7">Belongs to the PhoU family.</text>
</comment>
<evidence type="ECO:0000256" key="2">
    <source>
        <dbReference type="ARBA" id="ARBA00008107"/>
    </source>
</evidence>
<reference evidence="9 10" key="1">
    <citation type="submission" date="2017-08" db="EMBL/GenBank/DDBJ databases">
        <authorList>
            <person name="de Groot N.N."/>
        </authorList>
    </citation>
    <scope>NUCLEOTIDE SEQUENCE [LARGE SCALE GENOMIC DNA]</scope>
    <source>
        <strain evidence="9 10">JC228</strain>
    </source>
</reference>
<dbReference type="InterPro" id="IPR026022">
    <property type="entry name" value="PhoU_dom"/>
</dbReference>
<keyword evidence="4 7" id="KW-0813">Transport</keyword>
<evidence type="ECO:0000313" key="10">
    <source>
        <dbReference type="Proteomes" id="UP000219546"/>
    </source>
</evidence>
<dbReference type="GO" id="GO:0006817">
    <property type="term" value="P:phosphate ion transport"/>
    <property type="evidence" value="ECO:0007669"/>
    <property type="project" value="UniProtKB-KW"/>
</dbReference>
<keyword evidence="10" id="KW-1185">Reference proteome</keyword>
<gene>
    <name evidence="9" type="ORF">SAMN05877753_102121</name>
</gene>
<sequence length="219" mass="24903">MPVREQFEINLKELQDKLIQLGNFTKAALIKALDALENQDVEKALEIMDEDVKADLLEDEINDTAILLIAKQQPVAIDLRRIIVAIKIASDLERMADFAVNLAKSTIRIGNQPLVKPIDSIKKMHESTIKMIELAMEGYSEEDLVKAKELADLDDVVDDLYGSTIQDLLSLMQTQPENHAQITQLSFVCRYLERTADHATNIAEYIFYLVKGRRYDLNQ</sequence>
<dbReference type="PANTHER" id="PTHR42930">
    <property type="entry name" value="PHOSPHATE-SPECIFIC TRANSPORT SYSTEM ACCESSORY PROTEIN PHOU"/>
    <property type="match status" value="1"/>
</dbReference>
<dbReference type="GO" id="GO:0030643">
    <property type="term" value="P:intracellular phosphate ion homeostasis"/>
    <property type="evidence" value="ECO:0007669"/>
    <property type="project" value="InterPro"/>
</dbReference>
<dbReference type="AlphaFoldDB" id="A0A285CJZ8"/>
<evidence type="ECO:0000256" key="1">
    <source>
        <dbReference type="ARBA" id="ARBA00004496"/>
    </source>
</evidence>
<evidence type="ECO:0000256" key="3">
    <source>
        <dbReference type="ARBA" id="ARBA00011738"/>
    </source>
</evidence>
<proteinExistence type="inferred from homology"/>